<comment type="caution">
    <text evidence="17">The sequence shown here is derived from an EMBL/GenBank/DDBJ whole genome shotgun (WGS) entry which is preliminary data.</text>
</comment>
<evidence type="ECO:0000256" key="4">
    <source>
        <dbReference type="ARBA" id="ARBA00022729"/>
    </source>
</evidence>
<name>A0AAV8XQZ9_9CUCU</name>
<feature type="disulfide bond" evidence="14">
    <location>
        <begin position="371"/>
        <end position="381"/>
    </location>
</feature>
<dbReference type="GO" id="GO:0017147">
    <property type="term" value="F:Wnt-protein binding"/>
    <property type="evidence" value="ECO:0007669"/>
    <property type="project" value="TreeGrafter"/>
</dbReference>
<keyword evidence="3 14" id="KW-0245">EGF-like domain</keyword>
<feature type="domain" description="EGF-like" evidence="16">
    <location>
        <begin position="367"/>
        <end position="404"/>
    </location>
</feature>
<keyword evidence="2" id="KW-1003">Cell membrane</keyword>
<feature type="disulfide bond" evidence="14">
    <location>
        <begin position="375"/>
        <end position="392"/>
    </location>
</feature>
<keyword evidence="7" id="KW-0744">Spermatogenesis</keyword>
<accession>A0AAV8XQZ9</accession>
<dbReference type="InterPro" id="IPR000033">
    <property type="entry name" value="LDLR_classB_rpt"/>
</dbReference>
<protein>
    <recommendedName>
        <fullName evidence="13">Protein cueball</fullName>
    </recommendedName>
</protein>
<evidence type="ECO:0000256" key="14">
    <source>
        <dbReference type="PROSITE-ProRule" id="PRU00076"/>
    </source>
</evidence>
<feature type="non-terminal residue" evidence="17">
    <location>
        <position position="1"/>
    </location>
</feature>
<dbReference type="GO" id="GO:0007283">
    <property type="term" value="P:spermatogenesis"/>
    <property type="evidence" value="ECO:0007669"/>
    <property type="project" value="UniProtKB-KW"/>
</dbReference>
<keyword evidence="6" id="KW-0221">Differentiation</keyword>
<evidence type="ECO:0000313" key="17">
    <source>
        <dbReference type="EMBL" id="KAJ8940871.1"/>
    </source>
</evidence>
<keyword evidence="5" id="KW-0677">Repeat</keyword>
<dbReference type="GO" id="GO:0005886">
    <property type="term" value="C:plasma membrane"/>
    <property type="evidence" value="ECO:0007669"/>
    <property type="project" value="UniProtKB-SubCell"/>
</dbReference>
<dbReference type="Gene3D" id="2.10.25.10">
    <property type="entry name" value="Laminin"/>
    <property type="match status" value="2"/>
</dbReference>
<dbReference type="Proteomes" id="UP001162156">
    <property type="component" value="Unassembled WGS sequence"/>
</dbReference>
<evidence type="ECO:0000256" key="5">
    <source>
        <dbReference type="ARBA" id="ARBA00022737"/>
    </source>
</evidence>
<dbReference type="AlphaFoldDB" id="A0AAV8XQZ9"/>
<dbReference type="PROSITE" id="PS51120">
    <property type="entry name" value="LDLRB"/>
    <property type="match status" value="2"/>
</dbReference>
<evidence type="ECO:0000256" key="15">
    <source>
        <dbReference type="PROSITE-ProRule" id="PRU00461"/>
    </source>
</evidence>
<dbReference type="FunFam" id="2.120.10.30:FF:000241">
    <property type="entry name" value="Low-density lipoprotein receptor-related protein 6"/>
    <property type="match status" value="1"/>
</dbReference>
<feature type="repeat" description="LDL-receptor class B" evidence="15">
    <location>
        <begin position="182"/>
        <end position="228"/>
    </location>
</feature>
<proteinExistence type="inferred from homology"/>
<comment type="subcellular location">
    <subcellularLocation>
        <location evidence="1">Cell membrane</location>
        <topology evidence="1">Single-pass type I membrane protein</topology>
    </subcellularLocation>
</comment>
<dbReference type="EMBL" id="JANEYF010002938">
    <property type="protein sequence ID" value="KAJ8940871.1"/>
    <property type="molecule type" value="Genomic_DNA"/>
</dbReference>
<gene>
    <name evidence="17" type="ORF">NQ314_010549</name>
</gene>
<dbReference type="GO" id="GO:0048477">
    <property type="term" value="P:oogenesis"/>
    <property type="evidence" value="ECO:0007669"/>
    <property type="project" value="UniProtKB-KW"/>
</dbReference>
<dbReference type="InterPro" id="IPR050778">
    <property type="entry name" value="Cueball_EGF_LRP_Nidogen"/>
</dbReference>
<dbReference type="GO" id="GO:0042813">
    <property type="term" value="F:Wnt receptor activity"/>
    <property type="evidence" value="ECO:0007669"/>
    <property type="project" value="TreeGrafter"/>
</dbReference>
<dbReference type="SUPFAM" id="SSF57196">
    <property type="entry name" value="EGF/Laminin"/>
    <property type="match status" value="2"/>
</dbReference>
<evidence type="ECO:0000256" key="11">
    <source>
        <dbReference type="ARBA" id="ARBA00023180"/>
    </source>
</evidence>
<evidence type="ECO:0000313" key="18">
    <source>
        <dbReference type="Proteomes" id="UP001162156"/>
    </source>
</evidence>
<dbReference type="InterPro" id="IPR011042">
    <property type="entry name" value="6-blade_b-propeller_TolB-like"/>
</dbReference>
<keyword evidence="11" id="KW-0325">Glycoprotein</keyword>
<reference evidence="17" key="1">
    <citation type="journal article" date="2023" name="Insect Mol. Biol.">
        <title>Genome sequencing provides insights into the evolution of gene families encoding plant cell wall-degrading enzymes in longhorned beetles.</title>
        <authorList>
            <person name="Shin N.R."/>
            <person name="Okamura Y."/>
            <person name="Kirsch R."/>
            <person name="Pauchet Y."/>
        </authorList>
    </citation>
    <scope>NUCLEOTIDE SEQUENCE</scope>
    <source>
        <strain evidence="17">RBIC_L_NR</strain>
    </source>
</reference>
<feature type="disulfide bond" evidence="14">
    <location>
        <begin position="394"/>
        <end position="403"/>
    </location>
</feature>
<dbReference type="Gene3D" id="2.120.10.30">
    <property type="entry name" value="TolB, C-terminal domain"/>
    <property type="match status" value="1"/>
</dbReference>
<keyword evidence="4" id="KW-0732">Signal</keyword>
<dbReference type="PROSITE" id="PS50026">
    <property type="entry name" value="EGF_3"/>
    <property type="match status" value="1"/>
</dbReference>
<dbReference type="Pfam" id="PF00058">
    <property type="entry name" value="Ldl_recept_b"/>
    <property type="match status" value="2"/>
</dbReference>
<feature type="repeat" description="LDL-receptor class B" evidence="15">
    <location>
        <begin position="137"/>
        <end position="181"/>
    </location>
</feature>
<evidence type="ECO:0000256" key="10">
    <source>
        <dbReference type="ARBA" id="ARBA00023157"/>
    </source>
</evidence>
<dbReference type="SMART" id="SM00181">
    <property type="entry name" value="EGF"/>
    <property type="match status" value="3"/>
</dbReference>
<evidence type="ECO:0000256" key="1">
    <source>
        <dbReference type="ARBA" id="ARBA00004251"/>
    </source>
</evidence>
<evidence type="ECO:0000256" key="12">
    <source>
        <dbReference type="ARBA" id="ARBA00038070"/>
    </source>
</evidence>
<evidence type="ECO:0000256" key="7">
    <source>
        <dbReference type="ARBA" id="ARBA00022871"/>
    </source>
</evidence>
<evidence type="ECO:0000256" key="3">
    <source>
        <dbReference type="ARBA" id="ARBA00022536"/>
    </source>
</evidence>
<evidence type="ECO:0000256" key="13">
    <source>
        <dbReference type="ARBA" id="ARBA00040020"/>
    </source>
</evidence>
<evidence type="ECO:0000259" key="16">
    <source>
        <dbReference type="PROSITE" id="PS50026"/>
    </source>
</evidence>
<evidence type="ECO:0000256" key="6">
    <source>
        <dbReference type="ARBA" id="ARBA00022782"/>
    </source>
</evidence>
<comment type="similarity">
    <text evidence="12">Belongs to the cueball family.</text>
</comment>
<keyword evidence="8" id="KW-0896">Oogenesis</keyword>
<organism evidence="17 18">
    <name type="scientific">Rhamnusium bicolor</name>
    <dbReference type="NCBI Taxonomy" id="1586634"/>
    <lineage>
        <taxon>Eukaryota</taxon>
        <taxon>Metazoa</taxon>
        <taxon>Ecdysozoa</taxon>
        <taxon>Arthropoda</taxon>
        <taxon>Hexapoda</taxon>
        <taxon>Insecta</taxon>
        <taxon>Pterygota</taxon>
        <taxon>Neoptera</taxon>
        <taxon>Endopterygota</taxon>
        <taxon>Coleoptera</taxon>
        <taxon>Polyphaga</taxon>
        <taxon>Cucujiformia</taxon>
        <taxon>Chrysomeloidea</taxon>
        <taxon>Cerambycidae</taxon>
        <taxon>Lepturinae</taxon>
        <taxon>Rhagiini</taxon>
        <taxon>Rhamnusium</taxon>
    </lineage>
</organism>
<keyword evidence="18" id="KW-1185">Reference proteome</keyword>
<evidence type="ECO:0000256" key="2">
    <source>
        <dbReference type="ARBA" id="ARBA00022475"/>
    </source>
</evidence>
<sequence>FSFSELAIVIDNQIELLQSNGSIIQSTAQPFSKLKALTYDNVRDQFVVSDTDQFNDTIFTVQLTKETDIDITPIIQDLPDDVQGLAVDPLNDMLYWTDAINRTINYVPLNETSYESKLLFAFDDEYPHAIAIDVCKRYIYWTNSKPKSPTIERAKLDGSGHEILVNTGIISPEGIAIDYKSQRLYWADTRDGSIYGRIESTNLDGKEREIVFEGTHSKPFGIAVDGDTVYWTDTNNNALYRILRSRKSDPEKLIVFDERPMGLVTNNNNIKDLPDCKNLEAAIENYKEYQNEENAVPILETEEQQINNCLHSGELIGNYCKCKRGFTGKYCENSICHNLCLHGNCYVSSLGKPQCHCEKGFLGDRCEQSKCDGYCLNSGECSISSPRDRPRCQCSNDFVGDRCEYNIQICDLYCRDRGNDLFTEEYELLCR</sequence>
<dbReference type="SUPFAM" id="SSF63825">
    <property type="entry name" value="YWTD domain"/>
    <property type="match status" value="1"/>
</dbReference>
<evidence type="ECO:0000256" key="9">
    <source>
        <dbReference type="ARBA" id="ARBA00023136"/>
    </source>
</evidence>
<keyword evidence="10 14" id="KW-1015">Disulfide bond</keyword>
<dbReference type="SMART" id="SM00135">
    <property type="entry name" value="LY"/>
    <property type="match status" value="4"/>
</dbReference>
<keyword evidence="9" id="KW-0472">Membrane</keyword>
<dbReference type="PROSITE" id="PS00022">
    <property type="entry name" value="EGF_1"/>
    <property type="match status" value="1"/>
</dbReference>
<evidence type="ECO:0000256" key="8">
    <source>
        <dbReference type="ARBA" id="ARBA00022943"/>
    </source>
</evidence>
<dbReference type="PANTHER" id="PTHR46513:SF42">
    <property type="entry name" value="PROTEIN CUEBALL"/>
    <property type="match status" value="1"/>
</dbReference>
<dbReference type="PANTHER" id="PTHR46513">
    <property type="entry name" value="VITELLOGENIN RECEPTOR-LIKE PROTEIN-RELATED-RELATED"/>
    <property type="match status" value="1"/>
</dbReference>
<dbReference type="GO" id="GO:0060070">
    <property type="term" value="P:canonical Wnt signaling pathway"/>
    <property type="evidence" value="ECO:0007669"/>
    <property type="project" value="TreeGrafter"/>
</dbReference>
<dbReference type="InterPro" id="IPR000742">
    <property type="entry name" value="EGF"/>
</dbReference>